<organism evidence="2 3">
    <name type="scientific">Dorcoceras hygrometricum</name>
    <dbReference type="NCBI Taxonomy" id="472368"/>
    <lineage>
        <taxon>Eukaryota</taxon>
        <taxon>Viridiplantae</taxon>
        <taxon>Streptophyta</taxon>
        <taxon>Embryophyta</taxon>
        <taxon>Tracheophyta</taxon>
        <taxon>Spermatophyta</taxon>
        <taxon>Magnoliopsida</taxon>
        <taxon>eudicotyledons</taxon>
        <taxon>Gunneridae</taxon>
        <taxon>Pentapetalae</taxon>
        <taxon>asterids</taxon>
        <taxon>lamiids</taxon>
        <taxon>Lamiales</taxon>
        <taxon>Gesneriaceae</taxon>
        <taxon>Didymocarpoideae</taxon>
        <taxon>Trichosporeae</taxon>
        <taxon>Loxocarpinae</taxon>
        <taxon>Dorcoceras</taxon>
    </lineage>
</organism>
<evidence type="ECO:0000256" key="1">
    <source>
        <dbReference type="SAM" id="MobiDB-lite"/>
    </source>
</evidence>
<dbReference type="EMBL" id="KV066552">
    <property type="protein sequence ID" value="KZV06695.1"/>
    <property type="molecule type" value="Genomic_DNA"/>
</dbReference>
<dbReference type="Proteomes" id="UP000250235">
    <property type="component" value="Unassembled WGS sequence"/>
</dbReference>
<gene>
    <name evidence="2" type="ORF">F511_45822</name>
</gene>
<evidence type="ECO:0000313" key="2">
    <source>
        <dbReference type="EMBL" id="KZV06695.1"/>
    </source>
</evidence>
<accession>A0A2Z6ZV34</accession>
<protein>
    <submittedName>
        <fullName evidence="2">Uncharacterized protein</fullName>
    </submittedName>
</protein>
<reference evidence="2 3" key="1">
    <citation type="journal article" date="2015" name="Proc. Natl. Acad. Sci. U.S.A.">
        <title>The resurrection genome of Boea hygrometrica: A blueprint for survival of dehydration.</title>
        <authorList>
            <person name="Xiao L."/>
            <person name="Yang G."/>
            <person name="Zhang L."/>
            <person name="Yang X."/>
            <person name="Zhao S."/>
            <person name="Ji Z."/>
            <person name="Zhou Q."/>
            <person name="Hu M."/>
            <person name="Wang Y."/>
            <person name="Chen M."/>
            <person name="Xu Y."/>
            <person name="Jin H."/>
            <person name="Xiao X."/>
            <person name="Hu G."/>
            <person name="Bao F."/>
            <person name="Hu Y."/>
            <person name="Wan P."/>
            <person name="Li L."/>
            <person name="Deng X."/>
            <person name="Kuang T."/>
            <person name="Xiang C."/>
            <person name="Zhu J.K."/>
            <person name="Oliver M.J."/>
            <person name="He Y."/>
        </authorList>
    </citation>
    <scope>NUCLEOTIDE SEQUENCE [LARGE SCALE GENOMIC DNA]</scope>
    <source>
        <strain evidence="3">cv. XS01</strain>
    </source>
</reference>
<evidence type="ECO:0000313" key="3">
    <source>
        <dbReference type="Proteomes" id="UP000250235"/>
    </source>
</evidence>
<name>A0A2Z6ZV34_9LAMI</name>
<keyword evidence="3" id="KW-1185">Reference proteome</keyword>
<sequence length="148" mass="15802">MKIGEASRRATALRGGDHHVTRATPSRAGREMEDLMSRAGRATRARWPGDCATAGRDVRAASRRCCESWPDIVSRAGRASCAMLAETLRDGGGATVRLAGRWRALLGIGRWSNGVRHTMAHVGRAMPSKIVAAPPPAGRRSGESLTMS</sequence>
<proteinExistence type="predicted"/>
<dbReference type="AlphaFoldDB" id="A0A2Z6ZV34"/>
<feature type="region of interest" description="Disordered" evidence="1">
    <location>
        <begin position="1"/>
        <end position="24"/>
    </location>
</feature>